<dbReference type="SUPFAM" id="SSF53850">
    <property type="entry name" value="Periplasmic binding protein-like II"/>
    <property type="match status" value="1"/>
</dbReference>
<feature type="chain" id="PRO_5046153600" evidence="1">
    <location>
        <begin position="29"/>
        <end position="456"/>
    </location>
</feature>
<reference evidence="2" key="1">
    <citation type="submission" date="2022-08" db="EMBL/GenBank/DDBJ databases">
        <authorList>
            <person name="Deng Y."/>
            <person name="Han X.-F."/>
            <person name="Zhang Y.-Q."/>
        </authorList>
    </citation>
    <scope>NUCLEOTIDE SEQUENCE</scope>
    <source>
        <strain evidence="2">CPCC 205763</strain>
    </source>
</reference>
<gene>
    <name evidence="2" type="ORF">N1027_03705</name>
</gene>
<dbReference type="Proteomes" id="UP001165584">
    <property type="component" value="Unassembled WGS sequence"/>
</dbReference>
<protein>
    <submittedName>
        <fullName evidence="2">Extracellular solute-binding protein</fullName>
    </submittedName>
</protein>
<comment type="caution">
    <text evidence="2">The sequence shown here is derived from an EMBL/GenBank/DDBJ whole genome shotgun (WGS) entry which is preliminary data.</text>
</comment>
<proteinExistence type="predicted"/>
<dbReference type="Gene3D" id="3.40.190.10">
    <property type="entry name" value="Periplasmic binding protein-like II"/>
    <property type="match status" value="1"/>
</dbReference>
<dbReference type="PANTHER" id="PTHR43649:SF16">
    <property type="entry name" value="SUGAR-BINDING LIPOPROTEIN"/>
    <property type="match status" value="1"/>
</dbReference>
<name>A0ABT2GLY6_9MICO</name>
<evidence type="ECO:0000256" key="1">
    <source>
        <dbReference type="SAM" id="SignalP"/>
    </source>
</evidence>
<feature type="signal peptide" evidence="1">
    <location>
        <begin position="1"/>
        <end position="28"/>
    </location>
</feature>
<accession>A0ABT2GLY6</accession>
<dbReference type="InterPro" id="IPR050490">
    <property type="entry name" value="Bact_solute-bd_prot1"/>
</dbReference>
<evidence type="ECO:0000313" key="3">
    <source>
        <dbReference type="Proteomes" id="UP001165584"/>
    </source>
</evidence>
<sequence length="456" mass="48706">MKSPRKAIAIAAVGLASAGLLSACSADAGTPDDGKVRISVASLIPGTEQAAFDAFDARVAEFEELNPDIDVEPVEYEWKATTFTAQLAGGTLPDVFRIPLTDGRTLIANGQLADLTTQVEALPYFDQFNPSVLATAQDDAGNIYGIPREAYAIGLHYNRDLFEQAGLDPDDPPTTWDEVREDAKAIAEKTGQAGYMQMTQSNTGGWQTTAAAVSRGGRMEEGEGDTTTVTLDNDATKETLEFLKELRWTDNSMGSNFLFDWGTINQAFAAGQIGMYTSGSDIFTSLTRENNLDPAIYGLAAIPITDSPDAAIMGGGTLNVVSAKATDEQKDAAVKWIDFYDVSKLVDQDAAVADAKILADQEQAVGTPALPIFDQATLDQSREWIADYINVPQDQVSYFAEGNEGRTLVGEPTVKTQELYAALDTVVQAVLTDQNADIDALLAQANSDVQALVDAG</sequence>
<dbReference type="Pfam" id="PF01547">
    <property type="entry name" value="SBP_bac_1"/>
    <property type="match status" value="1"/>
</dbReference>
<dbReference type="InterPro" id="IPR006059">
    <property type="entry name" value="SBP"/>
</dbReference>
<dbReference type="PANTHER" id="PTHR43649">
    <property type="entry name" value="ARABINOSE-BINDING PROTEIN-RELATED"/>
    <property type="match status" value="1"/>
</dbReference>
<keyword evidence="3" id="KW-1185">Reference proteome</keyword>
<evidence type="ECO:0000313" key="2">
    <source>
        <dbReference type="EMBL" id="MCS5717238.1"/>
    </source>
</evidence>
<keyword evidence="1" id="KW-0732">Signal</keyword>
<dbReference type="PROSITE" id="PS51257">
    <property type="entry name" value="PROKAR_LIPOPROTEIN"/>
    <property type="match status" value="1"/>
</dbReference>
<dbReference type="EMBL" id="JANLCM010000001">
    <property type="protein sequence ID" value="MCS5717238.1"/>
    <property type="molecule type" value="Genomic_DNA"/>
</dbReference>
<organism evidence="2 3">
    <name type="scientific">Herbiconiux aconitum</name>
    <dbReference type="NCBI Taxonomy" id="2970913"/>
    <lineage>
        <taxon>Bacteria</taxon>
        <taxon>Bacillati</taxon>
        <taxon>Actinomycetota</taxon>
        <taxon>Actinomycetes</taxon>
        <taxon>Micrococcales</taxon>
        <taxon>Microbacteriaceae</taxon>
        <taxon>Herbiconiux</taxon>
    </lineage>
</organism>
<dbReference type="RefSeq" id="WP_259505339.1">
    <property type="nucleotide sequence ID" value="NZ_JANLCM010000001.1"/>
</dbReference>